<feature type="region of interest" description="Disordered" evidence="1">
    <location>
        <begin position="42"/>
        <end position="63"/>
    </location>
</feature>
<evidence type="ECO:0000313" key="3">
    <source>
        <dbReference type="EMBL" id="TKC15003.1"/>
    </source>
</evidence>
<keyword evidence="4" id="KW-1185">Reference proteome</keyword>
<evidence type="ECO:0000256" key="1">
    <source>
        <dbReference type="SAM" id="MobiDB-lite"/>
    </source>
</evidence>
<organism evidence="3 4">
    <name type="scientific">Robertmurraya kyonggiensis</name>
    <dbReference type="NCBI Taxonomy" id="1037680"/>
    <lineage>
        <taxon>Bacteria</taxon>
        <taxon>Bacillati</taxon>
        <taxon>Bacillota</taxon>
        <taxon>Bacilli</taxon>
        <taxon>Bacillales</taxon>
        <taxon>Bacillaceae</taxon>
        <taxon>Robertmurraya</taxon>
    </lineage>
</organism>
<keyword evidence="2" id="KW-0472">Membrane</keyword>
<dbReference type="Proteomes" id="UP000307756">
    <property type="component" value="Unassembled WGS sequence"/>
</dbReference>
<feature type="transmembrane region" description="Helical" evidence="2">
    <location>
        <begin position="6"/>
        <end position="24"/>
    </location>
</feature>
<name>A0A4U1D018_9BACI</name>
<evidence type="ECO:0000313" key="4">
    <source>
        <dbReference type="Proteomes" id="UP000307756"/>
    </source>
</evidence>
<keyword evidence="2" id="KW-0812">Transmembrane</keyword>
<protein>
    <submittedName>
        <fullName evidence="3">Uncharacterized protein</fullName>
    </submittedName>
</protein>
<comment type="caution">
    <text evidence="3">The sequence shown here is derived from an EMBL/GenBank/DDBJ whole genome shotgun (WGS) entry which is preliminary data.</text>
</comment>
<dbReference type="RefSeq" id="WP_136833139.1">
    <property type="nucleotide sequence ID" value="NZ_SWBM01000006.1"/>
</dbReference>
<dbReference type="OrthoDB" id="2871992at2"/>
<dbReference type="AlphaFoldDB" id="A0A4U1D018"/>
<keyword evidence="2" id="KW-1133">Transmembrane helix</keyword>
<accession>A0A4U1D018</accession>
<sequence length="177" mass="20221">MNKKNLLMSLGAVFIVLFIGWFYIGQLNVPRTVPEEDTIAKQIESPTTKNKKEEATNNSLQRTDSQGTVAIQATLVPEKSSSNKLFFEITFNTHSGDILQYDIDQLAELSFGTKENPNGVFKWELANEDSHHLVGYLTWNGEILDDRINLKLENIENIPSRSFIWEKNELAEVFKKE</sequence>
<dbReference type="EMBL" id="SWBM01000006">
    <property type="protein sequence ID" value="TKC15003.1"/>
    <property type="molecule type" value="Genomic_DNA"/>
</dbReference>
<evidence type="ECO:0000256" key="2">
    <source>
        <dbReference type="SAM" id="Phobius"/>
    </source>
</evidence>
<gene>
    <name evidence="3" type="ORF">FA727_19080</name>
</gene>
<proteinExistence type="predicted"/>
<reference evidence="3 4" key="1">
    <citation type="journal article" date="2011" name="J. Microbiol.">
        <title>Bacillus kyonggiensis sp. nov., isolated from soil of a lettuce field.</title>
        <authorList>
            <person name="Dong K."/>
            <person name="Lee S."/>
        </authorList>
    </citation>
    <scope>NUCLEOTIDE SEQUENCE [LARGE SCALE GENOMIC DNA]</scope>
    <source>
        <strain evidence="3 4">NB22</strain>
    </source>
</reference>